<reference evidence="1 3" key="1">
    <citation type="journal article" date="2011" name="Nature">
        <title>The Medicago genome provides insight into the evolution of rhizobial symbioses.</title>
        <authorList>
            <person name="Young N.D."/>
            <person name="Debelle F."/>
            <person name="Oldroyd G.E."/>
            <person name="Geurts R."/>
            <person name="Cannon S.B."/>
            <person name="Udvardi M.K."/>
            <person name="Benedito V.A."/>
            <person name="Mayer K.F."/>
            <person name="Gouzy J."/>
            <person name="Schoof H."/>
            <person name="Van de Peer Y."/>
            <person name="Proost S."/>
            <person name="Cook D.R."/>
            <person name="Meyers B.C."/>
            <person name="Spannagl M."/>
            <person name="Cheung F."/>
            <person name="De Mita S."/>
            <person name="Krishnakumar V."/>
            <person name="Gundlach H."/>
            <person name="Zhou S."/>
            <person name="Mudge J."/>
            <person name="Bharti A.K."/>
            <person name="Murray J.D."/>
            <person name="Naoumkina M.A."/>
            <person name="Rosen B."/>
            <person name="Silverstein K.A."/>
            <person name="Tang H."/>
            <person name="Rombauts S."/>
            <person name="Zhao P.X."/>
            <person name="Zhou P."/>
            <person name="Barbe V."/>
            <person name="Bardou P."/>
            <person name="Bechner M."/>
            <person name="Bellec A."/>
            <person name="Berger A."/>
            <person name="Berges H."/>
            <person name="Bidwell S."/>
            <person name="Bisseling T."/>
            <person name="Choisne N."/>
            <person name="Couloux A."/>
            <person name="Denny R."/>
            <person name="Deshpande S."/>
            <person name="Dai X."/>
            <person name="Doyle J.J."/>
            <person name="Dudez A.M."/>
            <person name="Farmer A.D."/>
            <person name="Fouteau S."/>
            <person name="Franken C."/>
            <person name="Gibelin C."/>
            <person name="Gish J."/>
            <person name="Goldstein S."/>
            <person name="Gonzalez A.J."/>
            <person name="Green P.J."/>
            <person name="Hallab A."/>
            <person name="Hartog M."/>
            <person name="Hua A."/>
            <person name="Humphray S.J."/>
            <person name="Jeong D.H."/>
            <person name="Jing Y."/>
            <person name="Jocker A."/>
            <person name="Kenton S.M."/>
            <person name="Kim D.J."/>
            <person name="Klee K."/>
            <person name="Lai H."/>
            <person name="Lang C."/>
            <person name="Lin S."/>
            <person name="Macmil S.L."/>
            <person name="Magdelenat G."/>
            <person name="Matthews L."/>
            <person name="McCorrison J."/>
            <person name="Monaghan E.L."/>
            <person name="Mun J.H."/>
            <person name="Najar F.Z."/>
            <person name="Nicholson C."/>
            <person name="Noirot C."/>
            <person name="O'Bleness M."/>
            <person name="Paule C.R."/>
            <person name="Poulain J."/>
            <person name="Prion F."/>
            <person name="Qin B."/>
            <person name="Qu C."/>
            <person name="Retzel E.F."/>
            <person name="Riddle C."/>
            <person name="Sallet E."/>
            <person name="Samain S."/>
            <person name="Samson N."/>
            <person name="Sanders I."/>
            <person name="Saurat O."/>
            <person name="Scarpelli C."/>
            <person name="Schiex T."/>
            <person name="Segurens B."/>
            <person name="Severin A.J."/>
            <person name="Sherrier D.J."/>
            <person name="Shi R."/>
            <person name="Sims S."/>
            <person name="Singer S.R."/>
            <person name="Sinharoy S."/>
            <person name="Sterck L."/>
            <person name="Viollet A."/>
            <person name="Wang B.B."/>
            <person name="Wang K."/>
            <person name="Wang M."/>
            <person name="Wang X."/>
            <person name="Warfsmann J."/>
            <person name="Weissenbach J."/>
            <person name="White D.D."/>
            <person name="White J.D."/>
            <person name="Wiley G.B."/>
            <person name="Wincker P."/>
            <person name="Xing Y."/>
            <person name="Yang L."/>
            <person name="Yao Z."/>
            <person name="Ying F."/>
            <person name="Zhai J."/>
            <person name="Zhou L."/>
            <person name="Zuber A."/>
            <person name="Denarie J."/>
            <person name="Dixon R.A."/>
            <person name="May G.D."/>
            <person name="Schwartz D.C."/>
            <person name="Rogers J."/>
            <person name="Quetier F."/>
            <person name="Town C.D."/>
            <person name="Roe B.A."/>
        </authorList>
    </citation>
    <scope>NUCLEOTIDE SEQUENCE [LARGE SCALE GENOMIC DNA]</scope>
    <source>
        <strain evidence="1">A17</strain>
        <strain evidence="2 3">cv. Jemalong A17</strain>
    </source>
</reference>
<dbReference type="Proteomes" id="UP000002051">
    <property type="component" value="Chromosome 2"/>
</dbReference>
<protein>
    <submittedName>
        <fullName evidence="1 2">Uncharacterized protein</fullName>
    </submittedName>
</protein>
<organism evidence="1 3">
    <name type="scientific">Medicago truncatula</name>
    <name type="common">Barrel medic</name>
    <name type="synonym">Medicago tribuloides</name>
    <dbReference type="NCBI Taxonomy" id="3880"/>
    <lineage>
        <taxon>Eukaryota</taxon>
        <taxon>Viridiplantae</taxon>
        <taxon>Streptophyta</taxon>
        <taxon>Embryophyta</taxon>
        <taxon>Tracheophyta</taxon>
        <taxon>Spermatophyta</taxon>
        <taxon>Magnoliopsida</taxon>
        <taxon>eudicotyledons</taxon>
        <taxon>Gunneridae</taxon>
        <taxon>Pentapetalae</taxon>
        <taxon>rosids</taxon>
        <taxon>fabids</taxon>
        <taxon>Fabales</taxon>
        <taxon>Fabaceae</taxon>
        <taxon>Papilionoideae</taxon>
        <taxon>50 kb inversion clade</taxon>
        <taxon>NPAAA clade</taxon>
        <taxon>Hologalegina</taxon>
        <taxon>IRL clade</taxon>
        <taxon>Trifolieae</taxon>
        <taxon>Medicago</taxon>
    </lineage>
</organism>
<evidence type="ECO:0000313" key="1">
    <source>
        <dbReference type="EMBL" id="KEH39039.1"/>
    </source>
</evidence>
<gene>
    <name evidence="1" type="ordered locus">MTR_2g089805</name>
</gene>
<dbReference type="EMBL" id="CM001218">
    <property type="protein sequence ID" value="KEH39039.1"/>
    <property type="molecule type" value="Genomic_DNA"/>
</dbReference>
<sequence length="101" mass="11775">MQKQAQWLSERKKKYDGIDKSKTCKVNEFTISGTSWKNESRWTARKRKLKSGQKLNFQKSQVLFSNNISVDLASYLSRDLEIQNSNYQKDLGLYLGAPMLH</sequence>
<evidence type="ECO:0000313" key="2">
    <source>
        <dbReference type="EnsemblPlants" id="KEH39039"/>
    </source>
</evidence>
<keyword evidence="3" id="KW-1185">Reference proteome</keyword>
<proteinExistence type="predicted"/>
<dbReference type="HOGENOM" id="CLU_2295851_0_0_1"/>
<reference evidence="2" key="3">
    <citation type="submission" date="2015-04" db="UniProtKB">
        <authorList>
            <consortium name="EnsemblPlants"/>
        </authorList>
    </citation>
    <scope>IDENTIFICATION</scope>
    <source>
        <strain evidence="2">cv. Jemalong A17</strain>
    </source>
</reference>
<dbReference type="EnsemblPlants" id="KEH39039">
    <property type="protein sequence ID" value="KEH39039"/>
    <property type="gene ID" value="MTR_2g089805"/>
</dbReference>
<evidence type="ECO:0000313" key="3">
    <source>
        <dbReference type="Proteomes" id="UP000002051"/>
    </source>
</evidence>
<dbReference type="AlphaFoldDB" id="A0A072VAH3"/>
<name>A0A072VAH3_MEDTR</name>
<accession>A0A072VAH3</accession>
<reference evidence="1 3" key="2">
    <citation type="journal article" date="2014" name="BMC Genomics">
        <title>An improved genome release (version Mt4.0) for the model legume Medicago truncatula.</title>
        <authorList>
            <person name="Tang H."/>
            <person name="Krishnakumar V."/>
            <person name="Bidwell S."/>
            <person name="Rosen B."/>
            <person name="Chan A."/>
            <person name="Zhou S."/>
            <person name="Gentzbittel L."/>
            <person name="Childs K.L."/>
            <person name="Yandell M."/>
            <person name="Gundlach H."/>
            <person name="Mayer K.F."/>
            <person name="Schwartz D.C."/>
            <person name="Town C.D."/>
        </authorList>
    </citation>
    <scope>GENOME REANNOTATION</scope>
    <source>
        <strain evidence="1">A17</strain>
        <strain evidence="2 3">cv. Jemalong A17</strain>
    </source>
</reference>